<name>A0A127AXU0_9CAUD</name>
<dbReference type="EMBL" id="KT624200">
    <property type="protein sequence ID" value="AMM45024.1"/>
    <property type="molecule type" value="Genomic_DNA"/>
</dbReference>
<accession>A0A127AXU0</accession>
<dbReference type="GeneID" id="29125393"/>
<evidence type="ECO:0000313" key="1">
    <source>
        <dbReference type="EMBL" id="AMM45024.1"/>
    </source>
</evidence>
<gene>
    <name evidence="1" type="ORF">SP15_223</name>
</gene>
<dbReference type="RefSeq" id="YP_009302613.1">
    <property type="nucleotide sequence ID" value="NC_031245.1"/>
</dbReference>
<sequence>MNKASFKHNGTAEHRGEFVSNYKAGDSVTILEFLGNNRCRIVVNEGETKGFVMNVSRDELDIPTSTISSVKINFVTNKERQDRNIPLSHLVEDIARDAYGININLPITSGISERVLYLYDLAKSSGESKVLDLDGQFIWIITPNGKIIKAFKHIEYIINE</sequence>
<reference evidence="1 2" key="1">
    <citation type="submission" date="2015-08" db="EMBL/GenBank/DDBJ databases">
        <authorList>
            <person name="Babu N.S."/>
            <person name="Beckwith C.J."/>
            <person name="Beseler K.G."/>
            <person name="Brison A."/>
            <person name="Carone J.V."/>
            <person name="Caskin T.P."/>
            <person name="Diamond M."/>
            <person name="Durham M.E."/>
            <person name="Foxe J.M."/>
            <person name="Go M."/>
            <person name="Henderson B.A."/>
            <person name="Jones I.B."/>
            <person name="McGettigan J.A."/>
            <person name="Micheletti S.J."/>
            <person name="Nasrallah M.E."/>
            <person name="Ortiz D."/>
            <person name="Piller C.R."/>
            <person name="Privatt S.R."/>
            <person name="Schneider S.L."/>
            <person name="Sharp S."/>
            <person name="Smith T.C."/>
            <person name="Stanton J.D."/>
            <person name="Ullery H.E."/>
            <person name="Wilson R.J."/>
            <person name="Serrano M.G."/>
            <person name="Buck G."/>
            <person name="Lee V."/>
            <person name="Wang Y."/>
            <person name="Carvalho R."/>
            <person name="Voegtly L."/>
            <person name="Shi R."/>
            <person name="Duckworth R."/>
            <person name="Johnson A."/>
            <person name="Loviza R."/>
            <person name="Walstead R."/>
            <person name="Shah Z."/>
            <person name="Kiflezghi M."/>
            <person name="Wade K."/>
            <person name="Ball S.L."/>
            <person name="Bradley K.W."/>
            <person name="Asai D.J."/>
            <person name="Bowman C.A."/>
            <person name="Russell D.A."/>
            <person name="Pope W.H."/>
            <person name="Jacobs-Sera D."/>
            <person name="Hendrix R.W."/>
            <person name="Hatfull G.F."/>
        </authorList>
    </citation>
    <scope>NUCLEOTIDE SEQUENCE [LARGE SCALE GENOMIC DNA]</scope>
</reference>
<dbReference type="Proteomes" id="UP000203261">
    <property type="component" value="Segment"/>
</dbReference>
<dbReference type="KEGG" id="vg:29125393"/>
<evidence type="ECO:0000313" key="2">
    <source>
        <dbReference type="Proteomes" id="UP000203261"/>
    </source>
</evidence>
<organism evidence="1 2">
    <name type="scientific">Bacillus phage SP-15</name>
    <dbReference type="NCBI Taxonomy" id="1792032"/>
    <lineage>
        <taxon>Viruses</taxon>
        <taxon>Duplodnaviria</taxon>
        <taxon>Heunggongvirae</taxon>
        <taxon>Uroviricota</taxon>
        <taxon>Caudoviricetes</taxon>
        <taxon>Thornevirus</taxon>
        <taxon>Thornevirus SP15</taxon>
    </lineage>
</organism>
<proteinExistence type="predicted"/>
<protein>
    <submittedName>
        <fullName evidence="1">Uncharacterized protein</fullName>
    </submittedName>
</protein>
<keyword evidence="2" id="KW-1185">Reference proteome</keyword>